<accession>A0ABU1UMP8</accession>
<comment type="caution">
    <text evidence="3">The sequence shown here is derived from an EMBL/GenBank/DDBJ whole genome shotgun (WGS) entry which is preliminary data.</text>
</comment>
<protein>
    <recommendedName>
        <fullName evidence="5">DUF3592 domain-containing protein</fullName>
    </recommendedName>
</protein>
<evidence type="ECO:0000256" key="1">
    <source>
        <dbReference type="SAM" id="MobiDB-lite"/>
    </source>
</evidence>
<keyword evidence="2" id="KW-0472">Membrane</keyword>
<name>A0ABU1UMP8_9ACTN</name>
<keyword evidence="2" id="KW-0812">Transmembrane</keyword>
<reference evidence="3 4" key="1">
    <citation type="submission" date="2023-07" db="EMBL/GenBank/DDBJ databases">
        <title>Sorghum-associated microbial communities from plants grown in Nebraska, USA.</title>
        <authorList>
            <person name="Schachtman D."/>
        </authorList>
    </citation>
    <scope>NUCLEOTIDE SEQUENCE [LARGE SCALE GENOMIC DNA]</scope>
    <source>
        <strain evidence="3 4">BE248</strain>
    </source>
</reference>
<gene>
    <name evidence="3" type="ORF">J2X11_001298</name>
</gene>
<keyword evidence="4" id="KW-1185">Reference proteome</keyword>
<organism evidence="3 4">
    <name type="scientific">Aeromicrobium panaciterrae</name>
    <dbReference type="NCBI Taxonomy" id="363861"/>
    <lineage>
        <taxon>Bacteria</taxon>
        <taxon>Bacillati</taxon>
        <taxon>Actinomycetota</taxon>
        <taxon>Actinomycetes</taxon>
        <taxon>Propionibacteriales</taxon>
        <taxon>Nocardioidaceae</taxon>
        <taxon>Aeromicrobium</taxon>
    </lineage>
</organism>
<dbReference type="EMBL" id="JAVDWH010000001">
    <property type="protein sequence ID" value="MDR7086459.1"/>
    <property type="molecule type" value="Genomic_DNA"/>
</dbReference>
<keyword evidence="2" id="KW-1133">Transmembrane helix</keyword>
<evidence type="ECO:0000313" key="3">
    <source>
        <dbReference type="EMBL" id="MDR7086459.1"/>
    </source>
</evidence>
<feature type="region of interest" description="Disordered" evidence="1">
    <location>
        <begin position="372"/>
        <end position="391"/>
    </location>
</feature>
<evidence type="ECO:0000256" key="2">
    <source>
        <dbReference type="SAM" id="Phobius"/>
    </source>
</evidence>
<dbReference type="RefSeq" id="WP_309968334.1">
    <property type="nucleotide sequence ID" value="NZ_JAVDWH010000001.1"/>
</dbReference>
<feature type="region of interest" description="Disordered" evidence="1">
    <location>
        <begin position="278"/>
        <end position="298"/>
    </location>
</feature>
<evidence type="ECO:0000313" key="4">
    <source>
        <dbReference type="Proteomes" id="UP001257739"/>
    </source>
</evidence>
<feature type="transmembrane region" description="Helical" evidence="2">
    <location>
        <begin position="7"/>
        <end position="27"/>
    </location>
</feature>
<proteinExistence type="predicted"/>
<evidence type="ECO:0008006" key="5">
    <source>
        <dbReference type="Google" id="ProtNLM"/>
    </source>
</evidence>
<sequence>MRTRLSWVLTGLGALFGVVGLALILILGTDGRFSTGPHAVETDGIAVVTAPKVISWADLQVDVLAEVPAQKPVFVGIGNTVDVENYVGETARLEVTGFHTPWRPKTRQVAGRPGLPGAPTALDWWRAASAGRGGATISTNLPDETVSLAILSVGDSNLSGLKVSIAYGVKGGFFKGIGLLMLGAGAILLSRLLRRGEDIWAHDEDDEEDVVYVFIDDDGVEHEISAEEAEDYEVVEVEEVVVDDAAPEAVKESEPLAAPAPKPAGRFASRLNALKSTVGSTFERQPKPEPDSTASDDEELVYIFVDEYGVEHEISADEAANYEFIDEVVVEVDDKVDDEVDEKDDVKVEPPAPAPKERVMYVFVDEDGVEHEVSEDELADFEVIDEEEDKP</sequence>
<dbReference type="Proteomes" id="UP001257739">
    <property type="component" value="Unassembled WGS sequence"/>
</dbReference>